<name>A0A0D2UAW3_CAPO3</name>
<feature type="domain" description="EGF-like" evidence="8">
    <location>
        <begin position="4016"/>
        <end position="4047"/>
    </location>
</feature>
<dbReference type="Gene3D" id="1.25.10.20">
    <property type="entry name" value="Vitellinogen, superhelical"/>
    <property type="match status" value="1"/>
</dbReference>
<protein>
    <recommendedName>
        <fullName evidence="12">Fibronectin type-III domain-containing protein</fullName>
    </recommendedName>
</protein>
<feature type="compositionally biased region" description="Polar residues" evidence="7">
    <location>
        <begin position="2917"/>
        <end position="2927"/>
    </location>
</feature>
<dbReference type="PROSITE" id="PS00022">
    <property type="entry name" value="EGF_1"/>
    <property type="match status" value="1"/>
</dbReference>
<dbReference type="SMART" id="SM00060">
    <property type="entry name" value="FN3"/>
    <property type="match status" value="5"/>
</dbReference>
<dbReference type="Pfam" id="PF07645">
    <property type="entry name" value="EGF_CA"/>
    <property type="match status" value="1"/>
</dbReference>
<accession>A0A0D2UAW3</accession>
<dbReference type="InterPro" id="IPR001881">
    <property type="entry name" value="EGF-like_Ca-bd_dom"/>
</dbReference>
<evidence type="ECO:0008006" key="12">
    <source>
        <dbReference type="Google" id="ProtNLM"/>
    </source>
</evidence>
<dbReference type="InterPro" id="IPR000742">
    <property type="entry name" value="EGF"/>
</dbReference>
<dbReference type="PhylomeDB" id="A0A0D2UAW3"/>
<dbReference type="SMART" id="SM00567">
    <property type="entry name" value="EZ_HEAT"/>
    <property type="match status" value="4"/>
</dbReference>
<dbReference type="FunFam" id="2.10.25.10:FF:000038">
    <property type="entry name" value="Fibrillin 2"/>
    <property type="match status" value="2"/>
</dbReference>
<dbReference type="CDD" id="cd00055">
    <property type="entry name" value="EGF_Lam"/>
    <property type="match status" value="1"/>
</dbReference>
<dbReference type="InterPro" id="IPR000152">
    <property type="entry name" value="EGF-type_Asp/Asn_hydroxyl_site"/>
</dbReference>
<dbReference type="Pfam" id="PF12947">
    <property type="entry name" value="EGF_3"/>
    <property type="match status" value="2"/>
</dbReference>
<dbReference type="PROSITE" id="PS00010">
    <property type="entry name" value="ASX_HYDROXYL"/>
    <property type="match status" value="4"/>
</dbReference>
<keyword evidence="3" id="KW-0732">Signal</keyword>
<dbReference type="STRING" id="595528.A0A0D2UAW3"/>
<organism evidence="10 11">
    <name type="scientific">Capsaspora owczarzaki (strain ATCC 30864)</name>
    <dbReference type="NCBI Taxonomy" id="595528"/>
    <lineage>
        <taxon>Eukaryota</taxon>
        <taxon>Filasterea</taxon>
        <taxon>Capsaspora</taxon>
    </lineage>
</organism>
<evidence type="ECO:0000259" key="8">
    <source>
        <dbReference type="PROSITE" id="PS50026"/>
    </source>
</evidence>
<dbReference type="SUPFAM" id="SSF49265">
    <property type="entry name" value="Fibronectin type III"/>
    <property type="match status" value="1"/>
</dbReference>
<dbReference type="GO" id="GO:0016020">
    <property type="term" value="C:membrane"/>
    <property type="evidence" value="ECO:0007669"/>
    <property type="project" value="UniProtKB-SubCell"/>
</dbReference>
<feature type="domain" description="EGF-like" evidence="8">
    <location>
        <begin position="3899"/>
        <end position="3937"/>
    </location>
</feature>
<dbReference type="SUPFAM" id="SSF57184">
    <property type="entry name" value="Growth factor receptor domain"/>
    <property type="match status" value="1"/>
</dbReference>
<feature type="domain" description="SMB" evidence="9">
    <location>
        <begin position="4693"/>
        <end position="4741"/>
    </location>
</feature>
<dbReference type="InterPro" id="IPR003961">
    <property type="entry name" value="FN3_dom"/>
</dbReference>
<keyword evidence="5 6" id="KW-1015">Disulfide bond</keyword>
<keyword evidence="4" id="KW-0677">Repeat</keyword>
<dbReference type="PANTHER" id="PTHR16897">
    <property type="entry name" value="OS10G0105400 PROTEIN"/>
    <property type="match status" value="1"/>
</dbReference>
<feature type="disulfide bond" evidence="6">
    <location>
        <begin position="4037"/>
        <end position="4046"/>
    </location>
</feature>
<dbReference type="InterPro" id="IPR001747">
    <property type="entry name" value="Vitellogenin_N"/>
</dbReference>
<dbReference type="EMBL" id="KE346363">
    <property type="protein sequence ID" value="KJE92161.1"/>
    <property type="molecule type" value="Genomic_DNA"/>
</dbReference>
<keyword evidence="2 6" id="KW-0245">EGF-like domain</keyword>
<dbReference type="PROSITE" id="PS01186">
    <property type="entry name" value="EGF_2"/>
    <property type="match status" value="3"/>
</dbReference>
<dbReference type="OrthoDB" id="6153184at2759"/>
<dbReference type="PROSITE" id="PS50958">
    <property type="entry name" value="SMB_2"/>
    <property type="match status" value="1"/>
</dbReference>
<feature type="region of interest" description="Disordered" evidence="7">
    <location>
        <begin position="2917"/>
        <end position="2937"/>
    </location>
</feature>
<dbReference type="Gene3D" id="2.70.70.10">
    <property type="entry name" value="Glucose Permease (Domain IIA)"/>
    <property type="match status" value="1"/>
</dbReference>
<gene>
    <name evidence="10" type="ORF">CAOG_009637</name>
</gene>
<comment type="caution">
    <text evidence="6">Lacks conserved residue(s) required for the propagation of feature annotation.</text>
</comment>
<dbReference type="SMART" id="SM00179">
    <property type="entry name" value="EGF_CA"/>
    <property type="match status" value="4"/>
</dbReference>
<dbReference type="PANTHER" id="PTHR16897:SF2">
    <property type="entry name" value="OS03G0226600 PROTEIN"/>
    <property type="match status" value="1"/>
</dbReference>
<dbReference type="GO" id="GO:0005509">
    <property type="term" value="F:calcium ion binding"/>
    <property type="evidence" value="ECO:0007669"/>
    <property type="project" value="InterPro"/>
</dbReference>
<dbReference type="CDD" id="cd00054">
    <property type="entry name" value="EGF_CA"/>
    <property type="match status" value="4"/>
</dbReference>
<dbReference type="PROSITE" id="PS50026">
    <property type="entry name" value="EGF_3"/>
    <property type="match status" value="5"/>
</dbReference>
<dbReference type="SUPFAM" id="SSF48431">
    <property type="entry name" value="Lipovitellin-phosvitin complex, superhelical domain"/>
    <property type="match status" value="1"/>
</dbReference>
<dbReference type="InterPro" id="IPR049883">
    <property type="entry name" value="NOTCH1_EGF-like"/>
</dbReference>
<reference evidence="11" key="1">
    <citation type="submission" date="2011-02" db="EMBL/GenBank/DDBJ databases">
        <title>The Genome Sequence of Capsaspora owczarzaki ATCC 30864.</title>
        <authorList>
            <person name="Russ C."/>
            <person name="Cuomo C."/>
            <person name="Burger G."/>
            <person name="Gray M.W."/>
            <person name="Holland P.W.H."/>
            <person name="King N."/>
            <person name="Lang F.B.F."/>
            <person name="Roger A.J."/>
            <person name="Ruiz-Trillo I."/>
            <person name="Young S.K."/>
            <person name="Zeng Q."/>
            <person name="Gargeya S."/>
            <person name="Alvarado L."/>
            <person name="Berlin A."/>
            <person name="Chapman S.B."/>
            <person name="Chen Z."/>
            <person name="Freedman E."/>
            <person name="Gellesch M."/>
            <person name="Goldberg J."/>
            <person name="Griggs A."/>
            <person name="Gujja S."/>
            <person name="Heilman E."/>
            <person name="Heiman D."/>
            <person name="Howarth C."/>
            <person name="Mehta T."/>
            <person name="Neiman D."/>
            <person name="Pearson M."/>
            <person name="Roberts A."/>
            <person name="Saif S."/>
            <person name="Shea T."/>
            <person name="Shenoy N."/>
            <person name="Sisk P."/>
            <person name="Stolte C."/>
            <person name="Sykes S."/>
            <person name="White J."/>
            <person name="Yandava C."/>
            <person name="Haas B."/>
            <person name="Nusbaum C."/>
            <person name="Birren B."/>
        </authorList>
    </citation>
    <scope>NUCLEOTIDE SEQUENCE</scope>
    <source>
        <strain evidence="11">ATCC 30864</strain>
    </source>
</reference>
<comment type="subcellular location">
    <subcellularLocation>
        <location evidence="1">Membrane</location>
        <topology evidence="1">Single-pass type I membrane protein</topology>
    </subcellularLocation>
</comment>
<evidence type="ECO:0000313" key="11">
    <source>
        <dbReference type="Proteomes" id="UP000008743"/>
    </source>
</evidence>
<evidence type="ECO:0000256" key="4">
    <source>
        <dbReference type="ARBA" id="ARBA00022737"/>
    </source>
</evidence>
<dbReference type="InterPro" id="IPR011055">
    <property type="entry name" value="Dup_hybrid_motif"/>
</dbReference>
<evidence type="ECO:0000256" key="5">
    <source>
        <dbReference type="ARBA" id="ARBA00023157"/>
    </source>
</evidence>
<dbReference type="Proteomes" id="UP000008743">
    <property type="component" value="Unassembled WGS sequence"/>
</dbReference>
<proteinExistence type="predicted"/>
<dbReference type="InterPro" id="IPR036116">
    <property type="entry name" value="FN3_sf"/>
</dbReference>
<dbReference type="GO" id="GO:0005319">
    <property type="term" value="F:lipid transporter activity"/>
    <property type="evidence" value="ECO:0007669"/>
    <property type="project" value="InterPro"/>
</dbReference>
<feature type="domain" description="EGF-like" evidence="8">
    <location>
        <begin position="3852"/>
        <end position="3896"/>
    </location>
</feature>
<feature type="region of interest" description="Disordered" evidence="7">
    <location>
        <begin position="740"/>
        <end position="769"/>
    </location>
</feature>
<evidence type="ECO:0000256" key="1">
    <source>
        <dbReference type="ARBA" id="ARBA00004479"/>
    </source>
</evidence>
<evidence type="ECO:0000256" key="2">
    <source>
        <dbReference type="ARBA" id="ARBA00022536"/>
    </source>
</evidence>
<keyword evidence="11" id="KW-1185">Reference proteome</keyword>
<sequence length="4741" mass="516710">MPPLHTLSIDSIRAKTIVPVPEAHWLALTMRHLDCFHQHPDPGSAIRAHCFSNLYELVQTLSDDNMTLVATEVFDVVNDAVHRMTFIETLGAVGTPRAQLLLLQKVLLADDADIEEVHKTIMTLHDVKRPTDETIRVLEAMCFHAGTEAFAFDLNYYSTTRKMALLALGSVIKNVHAYNPQHAEELLALLHDELDTHEGEMARRGVGTHDDDGAISMQTQHKSTVVNALGNAGHSFSADTLVAYATSEDEAEHVRSAALQSLRHLQSPEIDAVLLHALNDSGTVVRSAAHHAFTSMRRSVTLPAETASGEAVHTGPHRERRLSLKQILDWSWRFELRAPGFLYKIGFGSDKMGAFVKAESRNNILIHLSILKSYLSFDVYNEGAAYVAAFGKTIYIFRLLLAYIAWWGYDFEMIRKFGLEDIFNIKALFDKIVNWVKDKIEMVKNFVSTAIDRFKSIAQSVVNAVINIPNAFMSMFEKIGAMLTGQTAEVSKTTNATRKDEAYLIQIMIDLTFEFVSDVIGMNLTFVIQSVKTDLKLLGVDSNRGVVMIIDAVRLFFECPIGAIIGVIQGANDIRLALFSTNTTAGWGLVPVAAKIIDETGILSGSIPPWLTTIPDQAYVLLDEVTNYIEVCVNMILNPLTIATSPYTCFFKDSANEIVAIMNKIEYNKQWLLNITAYYMQVYENVTNTFRTIKSYILKVKSIIEGFFGPKFSKAFPFDPWQDTDAPSCADGIFTEDKNLNGTTTKPAGSSPPDNDPNVGGGYATEGKNTYTDAEDPGIDIALAGVIDIVAPWQGTVKATGFNWIVIAADSSLNQYDIKVQHFSPKSGLKSTYVKSGDIIGKSSGKSCANNHVDPVVRVSMKRKVPSPLAPTFVDPTKYLKRRIDIGLMMKETLNQFLYVQLTKTMVDLYILPTKGSFSKKNTTTTGGGTTTKRRSAFTIRTDPGADDIAPYGSGIARRGDNTCADFQGTSDVCLKFEKKNIVTYSIPLYAYAFNQVFGPVTVIAEFGAFLELGIDVWIQLCLMNKTCHAILTPHAGVAIKAKVVLDIGIAIAGLEVKGTILDIGLPIHGIVKFAKMPLDICVQLDMYIIPIAFYFSAFLRINLFGARVTVFDSVVFQWASKPIRFDAFLSNCQPKPDTSPPQFTKPLQCKQLPDLAPDSPQVFCEWATEDPDTGVASQQWCGGSSPGACDLWAYEDVSGDNYVAQRTHDESLLYVTLRAANKNGVAGTQTSAVIPFDKSVPMIRVFDGNATSAYLTTLYTARAMQRFQDQATAQYDVLDYMRPLVEVQWAVGTSPVAKVPAIPLMSDVIPWTNVTWTPVLTGSKSVGELYAPPERFLFLMQHNTKYYFHVRARNELNYEEAVASNGFLVDLTPPDVGVVNNGGQLGFHLFATQLNSVVSVNWAGFIDNESGLHAAEFQLSSKCDCSVFENATCEFGDIVPLSFSESYEVSKFRMMNPPLPDGFYYWRVRYENWVGLWSPFACRPFVIDTTPPLWRGPCVSNEQCMVMTYDVETNSITARWQAYDPESDIKLYQFALGLDETDTSLMPWTEVYLNTSWVIPNPPSGVKLVGKARAYNWVDLPARTFSNTLLIDSTPPIPGNVNDGGTLFVDVAYQKSTTEITFNWDSFTDPESGISGYYLVLGSAPGREDIKSLDDLYPDTFLSTRTAFLEANQTYYVTVIAKHNGALGLTANASANGVLVDMSKPGEEQELYFNTPINVLDGSVTDGNLDREYQAAASALSARWPTILDPQSQIYTIEVAYVAEGDPSEPENLLWLSVDNATSSSALNHLALQHGAKYFFFIRVTNGALWTITRMSNGVVVDLTMPLLHYLNDASDVLDLDYQSGTDSLSAYWLCEDPESDILNQFYSVWMGLPSVQMIGTVGELNENRGWAWTTSDTLVGIAHKARVVVDAVPLTGLTVTPGNAYFFQVTIENRANLQTILATDGVKIDTTPPVMNYVFDGLEKPDTMLQYTNNTMFGHWSAIDPESGILFYHVAIVDLGITVDDNYNPLPGKSPLVVTDWSDLCNSGSSAASKTATLAWTEGSSCTNRNGVSMKLHRAFEQTAESYGIFKLDVAHQLEQKHSYYFLIYAANGALTESLPMVSDGGVLIVQAPSPGTIYDGPVGGELQFQRHDSVMTAWFEGFASPAYGFTAFEVAIGTSTNASYEFDVLEFNDDPILITSKSDVNGAGMLTIPIPMQQGVKYFVTIKGITQERLPDGTWLSVMAISNGIAADSLSPVFADLDEGNHIAPVDYYQIGNDTLLTSFTVYDGHSCVGYNGTSKTCAYSDLRPLEYSVGTAPGFGDIVARRPTPAEGSATKLVLRPGAEFVDDAAANNASLNSIAVPEHGAPFIFNVFAVDNLGQASALSSHGLTVDKTEPTLGTVSCGPSIQADTTRFACSWVDFLDPESGIMYFNFSMGVSPGDTSIVDGVLTSDSTYLALNLNLTQGSTYYGTVRAVNSVGLSSSSSAPGVFIDVTPPVAGRIIEIGDLRNIQRFRDTMDLSNLDSFDDGCQIVNDRITIRFAGFFDPDGTPIVQYTAAVGTTRGGVQTKSFTVLNVVQFGNVSEAVIDGMVLSPQTTYYVTLRAFNYVGNFATAMSNGIRVSFYPPQPQFAVLQDYEPGYNDEFGQPIDKEFTSSLDTLGVRFVMNEGCDPSYLTYSIRIVTYNEDRVVMPWKDIISRPGAVFGVQFEALNLTNTYKYKFQVIATNQLGFQAYGETDGIQVINGGPPTPGVVMDGSTGIDVDFQASLTTINACWKDFIDFDGSNITQYSVAVGTDPRFDATIENVMSWRAVGPVHCFKSPSLTLTPLTQTYYFSVRAQGKFSLYSTASSNGVKAGFGQAQLQLEITGTPEEFDSYQFALRQKVADDVRARFPALTNFDANNVIIINVHAKKLFDLSHASLLTAGQDVANLNGTASGNATDASSASRRHVGAPDPVVPLHELTRRDEDFVEDTDPITELATNSTIILIVFDYPSTEERLGITDAEFTDSMVQEFDDLAHQECVGPSGPVDCLSNTLGLTVSQVALDLNAPTVGNVYDGRTLFVDVDFQSDNSTISVSWQNFHHDEGVIRYDVAIGFDPMPVYQPVNSSRWLLKNNGTDFEVLNMTTVTECPKTVTVDRICLPLNHVTLRNLTLYSNTTYYVSVRAVSRIDTESIATSDGIQIDMTPPSAGSQRFMTGSPPLLPPTLSDTIIETPIISDKVRFQADPTQIVLDVSNFTDAESGMAAYYYSIVKYPRQQCLVYPMAADSQAVALTLPFDSVAAVSTYTWPLYLPSDNSASGAIPRVYFPVLSNDTADVLLNNIMSVNGTTFDGLFNRTTWDTQLAMTGLSMQPEYVYYVSLFGVNGAGLPTYTHSRALVADATRPVAGAIFDGASALSDIQYGSDKTKLVLTFAEAPTVATLACPALSYPLDGPHADFTLTDRFWYDVIQTDTGTLSDIVLPSYEDAVYQELNVVATEVRPTAAVFTSGELYLSLRNVNNVTHPRWVGAQYYKQDHLTSNGVYKVRMAGAVGQGVVTRISLVNGDPLSLPFHTNERCASNCFASPYVQGFGLIIFGAPTDVVNDKGVQSVVSGTIWATALNGMLTFQEFDFSFVNNTVNTADPATAASTVYSPYDMHEWQFVFRELQVSMYVDGEYVKQFTLPFKLSNASLVVDVFGQPTDTLQVARAVLTDIETPTPEIDVCDGMDSFRDFESPILYYEWSAGTSLGDVDVFDFTRIAHDNICLSCRNGPCDAEFCNSTCDADNVRVISATATGLLLAEYRRYCNIANGGCDVAAICTASNNSETYFVNCTCPVGYTGNGTYCNPEIQCEPGVPYATHVTCSHDAFCTNLVGSFTCTCKPGFYGNGTHCEDMDECSAVYQQYDKYKCHPAAVCTNGPGNFSCACRTGYTGDGRFECINVDECLLHLDSCSGNASCVDTIGSYECLCDDNYFGDGFTCTPAGDFCSNPLWLATPERGSHIRQRGNAAAYTPYDLTQMTHCGPGLTGSRDQQYLPLVRGFRSVLGRYTLELRNLGAFVDDCACENNGTCDSLTGHCSCTINYTGVRCASVAVRSWCDEGGADLCSEYASCVDGNTDGTAGPVTGSCVCNVGFEGDGVFCSNENECVTRNFPPDLECDAIARCEDTFGSYKCSCPGGYMGSGRGTGTCVIDPDAVEPYPVDDLDKIFPITYYIALRAVNAAGLSTTVYSNGITIDTTPATFQYIDMVSPFPSPGYELAPIHAQRYTEDMSFRWLFKDAQSAVVMYRMKAGTATSDTELTDWVDFPAAITSHRLTGLSLVTNTMYFISIEATNGAGLRITYPSNGLLVDNSGPDSAAGWVIDTYGAAIACELNGGASLTSTDDRTWSTDRFNMAIAFGDFVDNESGIKSYDWAIGVTPGGEEIMPFTEAGASASPTGSMFALVTRSLPQIETGCGVPGPDGLVNAICLNDRSTYWVIGHSIYFRNFQLATPRTYYNTLRVWNNVGMSIVRSTNGINVVDSSSCLTLGCQDESTVTCGAASVTPTPSSATPGPAATTTAAAAPSASATPVAPVSHWAKVNMTVDGSPFSGDYVLVTAQLTDLDINAFSSSSATSSSNSTTVDFRRVIDPATIPPFQTYLEFTAMARAFSTSTNVDVDVQPTNHYRVLLQWDADYFNITASVEQPDVVVYDRVKSRWIEASSTCASPHRIVTANTIEVHVCVTSQLAFVKTALAANTPAMSCQRSGCSGVVYVEAAGAPPVYCNCDSSCRTFGDCCLDHYDSCPQA</sequence>
<feature type="domain" description="EGF-like" evidence="8">
    <location>
        <begin position="4100"/>
        <end position="4147"/>
    </location>
</feature>
<dbReference type="InterPro" id="IPR002049">
    <property type="entry name" value="LE_dom"/>
</dbReference>
<dbReference type="InParanoid" id="A0A0D2UAW3"/>
<dbReference type="PROSITE" id="PS01187">
    <property type="entry name" value="EGF_CA"/>
    <property type="match status" value="2"/>
</dbReference>
<dbReference type="InterPro" id="IPR024731">
    <property type="entry name" value="NELL2-like_EGF"/>
</dbReference>
<feature type="region of interest" description="Disordered" evidence="7">
    <location>
        <begin position="4496"/>
        <end position="4517"/>
    </location>
</feature>
<dbReference type="InterPro" id="IPR009030">
    <property type="entry name" value="Growth_fac_rcpt_cys_sf"/>
</dbReference>
<dbReference type="InterPro" id="IPR001212">
    <property type="entry name" value="Somatomedin_B_dom"/>
</dbReference>
<dbReference type="InterPro" id="IPR004155">
    <property type="entry name" value="PBS_lyase_HEAT"/>
</dbReference>
<feature type="domain" description="EGF-like" evidence="8">
    <location>
        <begin position="3813"/>
        <end position="3851"/>
    </location>
</feature>
<dbReference type="SMART" id="SM00181">
    <property type="entry name" value="EGF"/>
    <property type="match status" value="7"/>
</dbReference>
<dbReference type="InterPro" id="IPR011030">
    <property type="entry name" value="Lipovitellin_superhlx_dom"/>
</dbReference>
<evidence type="ECO:0000313" key="10">
    <source>
        <dbReference type="EMBL" id="KJE92161.1"/>
    </source>
</evidence>
<evidence type="ECO:0000256" key="7">
    <source>
        <dbReference type="SAM" id="MobiDB-lite"/>
    </source>
</evidence>
<dbReference type="Gene3D" id="2.10.25.10">
    <property type="entry name" value="Laminin"/>
    <property type="match status" value="5"/>
</dbReference>
<evidence type="ECO:0000256" key="6">
    <source>
        <dbReference type="PROSITE-ProRule" id="PRU00076"/>
    </source>
</evidence>
<dbReference type="eggNOG" id="KOG1217">
    <property type="taxonomic scope" value="Eukaryota"/>
</dbReference>
<dbReference type="Pfam" id="PF01347">
    <property type="entry name" value="Vitellogenin_N"/>
    <property type="match status" value="1"/>
</dbReference>
<evidence type="ECO:0000259" key="9">
    <source>
        <dbReference type="PROSITE" id="PS50958"/>
    </source>
</evidence>
<dbReference type="InterPro" id="IPR018097">
    <property type="entry name" value="EGF_Ca-bd_CS"/>
</dbReference>
<evidence type="ECO:0000256" key="3">
    <source>
        <dbReference type="ARBA" id="ARBA00022729"/>
    </source>
</evidence>